<keyword evidence="10" id="KW-1185">Reference proteome</keyword>
<evidence type="ECO:0000256" key="5">
    <source>
        <dbReference type="ARBA" id="ARBA00022840"/>
    </source>
</evidence>
<dbReference type="AlphaFoldDB" id="A0A1M6KWY0"/>
<keyword evidence="5" id="KW-0067">ATP-binding</keyword>
<dbReference type="OrthoDB" id="7270680at2"/>
<sequence length="378" mass="38588">MLRLGCIAIDAAAALEFGALLANEGVATALVSDLQPGTIPRAEAVLALLPEEAGVAEALAACEALLAAGAARILLLTGARFDDPLTGPMGDALLRRLQAGFALAVPGFPSRGRSTYLGHLFLGTALAGGEPSLPRRLAAWADAPVGLIPFAMVEKGTGRIRREMSRLAEAGRRYGLADAVTDAHLGALAEAAASQAFVIGGAGLGLSFPTALRSAGILAAAEPESWPEPRGSWAVIAASDARATLAQIGFARLHGPVLDLSSAAEVTEALDHATALLSEEHPLIISATPEFARDAAAGPALADLASELARRGVGRLLVAGEALFGPVLRQLGTTALRIGPEAAQATPWCVAGETGLQIAFKPDDVGGRDILLRAFLPI</sequence>
<name>A0A1M6KWY0_9PROT</name>
<dbReference type="InterPro" id="IPR010737">
    <property type="entry name" value="4-carb_acid_sugar_kinase_N"/>
</dbReference>
<comment type="similarity">
    <text evidence="1">Belongs to the four-carbon acid sugar kinase family.</text>
</comment>
<feature type="domain" description="Four-carbon acid sugar kinase N-terminal" evidence="7">
    <location>
        <begin position="5"/>
        <end position="205"/>
    </location>
</feature>
<dbReference type="Gene3D" id="3.40.980.20">
    <property type="entry name" value="Four-carbon acid sugar kinase, nucleotide binding domain"/>
    <property type="match status" value="1"/>
</dbReference>
<dbReference type="InterPro" id="IPR037051">
    <property type="entry name" value="4-carb_acid_sugar_kinase_N_sf"/>
</dbReference>
<keyword evidence="4" id="KW-0418">Kinase</keyword>
<evidence type="ECO:0000256" key="1">
    <source>
        <dbReference type="ARBA" id="ARBA00005715"/>
    </source>
</evidence>
<dbReference type="Gene3D" id="3.40.50.10840">
    <property type="entry name" value="Putative sugar-binding, N-terminal domain"/>
    <property type="match status" value="1"/>
</dbReference>
<keyword evidence="6" id="KW-0119">Carbohydrate metabolism</keyword>
<dbReference type="Pfam" id="PF17042">
    <property type="entry name" value="NBD_C"/>
    <property type="match status" value="1"/>
</dbReference>
<evidence type="ECO:0000256" key="3">
    <source>
        <dbReference type="ARBA" id="ARBA00022741"/>
    </source>
</evidence>
<dbReference type="RefSeq" id="WP_073136118.1">
    <property type="nucleotide sequence ID" value="NZ_FQZF01000017.1"/>
</dbReference>
<organism evidence="9 10">
    <name type="scientific">Muricoccus roseus</name>
    <dbReference type="NCBI Taxonomy" id="198092"/>
    <lineage>
        <taxon>Bacteria</taxon>
        <taxon>Pseudomonadati</taxon>
        <taxon>Pseudomonadota</taxon>
        <taxon>Alphaproteobacteria</taxon>
        <taxon>Acetobacterales</taxon>
        <taxon>Roseomonadaceae</taxon>
        <taxon>Muricoccus</taxon>
    </lineage>
</organism>
<evidence type="ECO:0000259" key="8">
    <source>
        <dbReference type="Pfam" id="PF17042"/>
    </source>
</evidence>
<dbReference type="STRING" id="198092.SAMN02745194_03006"/>
<reference evidence="9 10" key="1">
    <citation type="submission" date="2016-11" db="EMBL/GenBank/DDBJ databases">
        <authorList>
            <person name="Jaros S."/>
            <person name="Januszkiewicz K."/>
            <person name="Wedrychowicz H."/>
        </authorList>
    </citation>
    <scope>NUCLEOTIDE SEQUENCE [LARGE SCALE GENOMIC DNA]</scope>
    <source>
        <strain evidence="9 10">DSM 14916</strain>
    </source>
</reference>
<dbReference type="EMBL" id="FQZF01000017">
    <property type="protein sequence ID" value="SHJ63382.1"/>
    <property type="molecule type" value="Genomic_DNA"/>
</dbReference>
<dbReference type="Proteomes" id="UP000184387">
    <property type="component" value="Unassembled WGS sequence"/>
</dbReference>
<evidence type="ECO:0000256" key="6">
    <source>
        <dbReference type="ARBA" id="ARBA00023277"/>
    </source>
</evidence>
<evidence type="ECO:0000313" key="9">
    <source>
        <dbReference type="EMBL" id="SHJ63382.1"/>
    </source>
</evidence>
<keyword evidence="2" id="KW-0808">Transferase</keyword>
<evidence type="ECO:0000259" key="7">
    <source>
        <dbReference type="Pfam" id="PF07005"/>
    </source>
</evidence>
<dbReference type="InterPro" id="IPR031475">
    <property type="entry name" value="NBD_C"/>
</dbReference>
<keyword evidence="3" id="KW-0547">Nucleotide-binding</keyword>
<dbReference type="GO" id="GO:0005524">
    <property type="term" value="F:ATP binding"/>
    <property type="evidence" value="ECO:0007669"/>
    <property type="project" value="UniProtKB-KW"/>
</dbReference>
<evidence type="ECO:0000256" key="2">
    <source>
        <dbReference type="ARBA" id="ARBA00022679"/>
    </source>
</evidence>
<accession>A0A1M6KWY0</accession>
<protein>
    <submittedName>
        <fullName evidence="9">Uncharacterized conserved protein YgbK, DUF1537 family</fullName>
    </submittedName>
</protein>
<dbReference type="Pfam" id="PF07005">
    <property type="entry name" value="SBD_N"/>
    <property type="match status" value="1"/>
</dbReference>
<gene>
    <name evidence="9" type="ORF">SAMN02745194_03006</name>
</gene>
<evidence type="ECO:0000256" key="4">
    <source>
        <dbReference type="ARBA" id="ARBA00022777"/>
    </source>
</evidence>
<proteinExistence type="inferred from homology"/>
<evidence type="ECO:0000313" key="10">
    <source>
        <dbReference type="Proteomes" id="UP000184387"/>
    </source>
</evidence>
<dbReference type="GO" id="GO:0016301">
    <property type="term" value="F:kinase activity"/>
    <property type="evidence" value="ECO:0007669"/>
    <property type="project" value="UniProtKB-KW"/>
</dbReference>
<dbReference type="InterPro" id="IPR042213">
    <property type="entry name" value="NBD_C_sf"/>
</dbReference>
<feature type="domain" description="Four-carbon acid sugar kinase nucleotide binding" evidence="8">
    <location>
        <begin position="234"/>
        <end position="371"/>
    </location>
</feature>
<dbReference type="SUPFAM" id="SSF142764">
    <property type="entry name" value="YgbK-like"/>
    <property type="match status" value="1"/>
</dbReference>